<protein>
    <recommendedName>
        <fullName evidence="2">histidine kinase</fullName>
        <ecNumber evidence="2">2.7.13.3</ecNumber>
    </recommendedName>
</protein>
<comment type="catalytic activity">
    <reaction evidence="1">
        <text>ATP + protein L-histidine = ADP + protein N-phospho-L-histidine.</text>
        <dbReference type="EC" id="2.7.13.3"/>
    </reaction>
</comment>
<evidence type="ECO:0000259" key="8">
    <source>
        <dbReference type="SMART" id="SM00388"/>
    </source>
</evidence>
<dbReference type="SMART" id="SM00388">
    <property type="entry name" value="HisKA"/>
    <property type="match status" value="1"/>
</dbReference>
<evidence type="ECO:0000256" key="6">
    <source>
        <dbReference type="SAM" id="MobiDB-lite"/>
    </source>
</evidence>
<accession>A0ABX1TTF5</accession>
<dbReference type="SUPFAM" id="SSF47384">
    <property type="entry name" value="Homodimeric domain of signal transducing histidine kinase"/>
    <property type="match status" value="1"/>
</dbReference>
<proteinExistence type="predicted"/>
<organism evidence="9 10">
    <name type="scientific">Candidatus Competibacter phosphatis</name>
    <dbReference type="NCBI Taxonomy" id="221280"/>
    <lineage>
        <taxon>Bacteria</taxon>
        <taxon>Pseudomonadati</taxon>
        <taxon>Pseudomonadota</taxon>
        <taxon>Gammaproteobacteria</taxon>
        <taxon>Candidatus Competibacteraceae</taxon>
        <taxon>Candidatus Competibacter</taxon>
    </lineage>
</organism>
<gene>
    <name evidence="9" type="ORF">E4P82_20365</name>
</gene>
<name>A0ABX1TTF5_9GAMM</name>
<keyword evidence="7" id="KW-0472">Membrane</keyword>
<evidence type="ECO:0000313" key="9">
    <source>
        <dbReference type="EMBL" id="NMQ21348.1"/>
    </source>
</evidence>
<evidence type="ECO:0000256" key="5">
    <source>
        <dbReference type="SAM" id="Coils"/>
    </source>
</evidence>
<evidence type="ECO:0000256" key="7">
    <source>
        <dbReference type="SAM" id="Phobius"/>
    </source>
</evidence>
<reference evidence="9 10" key="1">
    <citation type="submission" date="2019-03" db="EMBL/GenBank/DDBJ databases">
        <title>Metabolic reconstructions from genomes of highly enriched 'Candidatus Accumulibacter' and 'Candidatus Competibacter' bioreactor populations.</title>
        <authorList>
            <person name="Annavajhala M.K."/>
            <person name="Welles L."/>
            <person name="Abbas B."/>
            <person name="Sorokin D."/>
            <person name="Park H."/>
            <person name="Van Loosdrecht M."/>
            <person name="Chandran K."/>
        </authorList>
    </citation>
    <scope>NUCLEOTIDE SEQUENCE [LARGE SCALE GENOMIC DNA]</scope>
    <source>
        <strain evidence="9 10">SBR_G</strain>
    </source>
</reference>
<sequence length="386" mass="43121">MVAFRPPFTLHQLFVSGFLIGMLALSFSVILFLQQRLSAYFYGDLIENGRTLSLRIAEESRLPIIQAAVEHIESRLETLAAYPNVTGLMIFDSRGKTLSAFGSNPVPPRMNTLVGASTTRTHVIERPDSVTIMTPVHERKITSPDRDPHAFGGRVRQPTTPSTSRDAPNIIGFVVLTLTKTPLQADLNQINRHILIVMWTGILSFTAVMLFALSQLTRPIQRLARVMSDPETVARFRRVEVRGVREAQLFAITFNALMTRIADSQADLARQVEEAVREMKQQNAELVVARKQAEAASHAKSQFIANVSHEIRTPLHGLLGALSLLEKTPLSDKQNSYLVMIREDADRLLREMNSILDFSQLEARGLPLREQPCPLKKTAGARRQAV</sequence>
<evidence type="ECO:0000313" key="10">
    <source>
        <dbReference type="Proteomes" id="UP000760480"/>
    </source>
</evidence>
<keyword evidence="10" id="KW-1185">Reference proteome</keyword>
<dbReference type="EMBL" id="SPMZ01000089">
    <property type="protein sequence ID" value="NMQ21348.1"/>
    <property type="molecule type" value="Genomic_DNA"/>
</dbReference>
<dbReference type="InterPro" id="IPR003661">
    <property type="entry name" value="HisK_dim/P_dom"/>
</dbReference>
<dbReference type="PANTHER" id="PTHR45339">
    <property type="entry name" value="HYBRID SIGNAL TRANSDUCTION HISTIDINE KINASE J"/>
    <property type="match status" value="1"/>
</dbReference>
<dbReference type="Gene3D" id="1.10.287.130">
    <property type="match status" value="1"/>
</dbReference>
<dbReference type="PANTHER" id="PTHR45339:SF1">
    <property type="entry name" value="HYBRID SIGNAL TRANSDUCTION HISTIDINE KINASE J"/>
    <property type="match status" value="1"/>
</dbReference>
<evidence type="ECO:0000256" key="2">
    <source>
        <dbReference type="ARBA" id="ARBA00012438"/>
    </source>
</evidence>
<feature type="coiled-coil region" evidence="5">
    <location>
        <begin position="262"/>
        <end position="296"/>
    </location>
</feature>
<comment type="caution">
    <text evidence="9">The sequence shown here is derived from an EMBL/GenBank/DDBJ whole genome shotgun (WGS) entry which is preliminary data.</text>
</comment>
<feature type="domain" description="Signal transduction histidine kinase dimerisation/phosphoacceptor" evidence="8">
    <location>
        <begin position="299"/>
        <end position="364"/>
    </location>
</feature>
<dbReference type="InterPro" id="IPR036097">
    <property type="entry name" value="HisK_dim/P_sf"/>
</dbReference>
<dbReference type="Proteomes" id="UP000760480">
    <property type="component" value="Unassembled WGS sequence"/>
</dbReference>
<feature type="transmembrane region" description="Helical" evidence="7">
    <location>
        <begin position="194"/>
        <end position="213"/>
    </location>
</feature>
<keyword evidence="5" id="KW-0175">Coiled coil</keyword>
<dbReference type="Pfam" id="PF00512">
    <property type="entry name" value="HisKA"/>
    <property type="match status" value="1"/>
</dbReference>
<feature type="region of interest" description="Disordered" evidence="6">
    <location>
        <begin position="141"/>
        <end position="163"/>
    </location>
</feature>
<keyword evidence="7" id="KW-0812">Transmembrane</keyword>
<keyword evidence="3" id="KW-0597">Phosphoprotein</keyword>
<dbReference type="CDD" id="cd00082">
    <property type="entry name" value="HisKA"/>
    <property type="match status" value="1"/>
</dbReference>
<dbReference type="EC" id="2.7.13.3" evidence="2"/>
<feature type="transmembrane region" description="Helical" evidence="7">
    <location>
        <begin position="12"/>
        <end position="33"/>
    </location>
</feature>
<dbReference type="RefSeq" id="WP_169250619.1">
    <property type="nucleotide sequence ID" value="NZ_SPMZ01000089.1"/>
</dbReference>
<keyword evidence="4" id="KW-0902">Two-component regulatory system</keyword>
<evidence type="ECO:0000256" key="3">
    <source>
        <dbReference type="ARBA" id="ARBA00022553"/>
    </source>
</evidence>
<evidence type="ECO:0000256" key="1">
    <source>
        <dbReference type="ARBA" id="ARBA00000085"/>
    </source>
</evidence>
<keyword evidence="7" id="KW-1133">Transmembrane helix</keyword>
<evidence type="ECO:0000256" key="4">
    <source>
        <dbReference type="ARBA" id="ARBA00023012"/>
    </source>
</evidence>